<evidence type="ECO:0000259" key="1">
    <source>
        <dbReference type="SMART" id="SM00382"/>
    </source>
</evidence>
<dbReference type="AlphaFoldDB" id="A0A7Z6U5J4"/>
<dbReference type="PANTHER" id="PTHR35894:SF1">
    <property type="entry name" value="PHOSPHORIBULOKINASE _ URIDINE KINASE FAMILY"/>
    <property type="match status" value="1"/>
</dbReference>
<dbReference type="Gene3D" id="3.40.50.300">
    <property type="entry name" value="P-loop containing nucleotide triphosphate hydrolases"/>
    <property type="match status" value="1"/>
</dbReference>
<evidence type="ECO:0000313" key="2">
    <source>
        <dbReference type="EMBL" id="RMP78185.1"/>
    </source>
</evidence>
<dbReference type="InterPro" id="IPR008868">
    <property type="entry name" value="TniB"/>
</dbReference>
<gene>
    <name evidence="2" type="ORF">ALQ15_02869</name>
</gene>
<comment type="caution">
    <text evidence="2">The sequence shown here is derived from an EMBL/GenBank/DDBJ whole genome shotgun (WGS) entry which is preliminary data.</text>
</comment>
<dbReference type="SUPFAM" id="SSF52540">
    <property type="entry name" value="P-loop containing nucleoside triphosphate hydrolases"/>
    <property type="match status" value="1"/>
</dbReference>
<dbReference type="InterPro" id="IPR003593">
    <property type="entry name" value="AAA+_ATPase"/>
</dbReference>
<proteinExistence type="predicted"/>
<evidence type="ECO:0000313" key="3">
    <source>
        <dbReference type="Proteomes" id="UP000282289"/>
    </source>
</evidence>
<dbReference type="RefSeq" id="WP_122281517.1">
    <property type="nucleotide sequence ID" value="NZ_RBQT01000099.1"/>
</dbReference>
<dbReference type="EMBL" id="RBQT01000099">
    <property type="protein sequence ID" value="RMP78185.1"/>
    <property type="molecule type" value="Genomic_DNA"/>
</dbReference>
<dbReference type="SMART" id="SM00382">
    <property type="entry name" value="AAA"/>
    <property type="match status" value="1"/>
</dbReference>
<accession>A0A7Z6U5J4</accession>
<protein>
    <submittedName>
        <fullName evidence="2">TniB protein</fullName>
    </submittedName>
</protein>
<organism evidence="2 3">
    <name type="scientific">Pseudomonas syringae pv. actinidiae</name>
    <dbReference type="NCBI Taxonomy" id="103796"/>
    <lineage>
        <taxon>Bacteria</taxon>
        <taxon>Pseudomonadati</taxon>
        <taxon>Pseudomonadota</taxon>
        <taxon>Gammaproteobacteria</taxon>
        <taxon>Pseudomonadales</taxon>
        <taxon>Pseudomonadaceae</taxon>
        <taxon>Pseudomonas</taxon>
        <taxon>Pseudomonas syringae</taxon>
    </lineage>
</organism>
<dbReference type="InterPro" id="IPR052026">
    <property type="entry name" value="ExeA_AAA_ATPase_DNA-bind"/>
</dbReference>
<reference evidence="2 3" key="1">
    <citation type="submission" date="2018-08" db="EMBL/GenBank/DDBJ databases">
        <title>Recombination of ecologically and evolutionarily significant loci maintains genetic cohesion in the Pseudomonas syringae species complex.</title>
        <authorList>
            <person name="Dillon M."/>
            <person name="Thakur S."/>
            <person name="Almeida R.N.D."/>
            <person name="Weir B.S."/>
            <person name="Guttman D.S."/>
        </authorList>
    </citation>
    <scope>NUCLEOTIDE SEQUENCE [LARGE SCALE GENOMIC DNA]</scope>
    <source>
        <strain evidence="2 3">ICMP 19589</strain>
    </source>
</reference>
<name>A0A7Z6U5J4_PSESF</name>
<dbReference type="Pfam" id="PF05621">
    <property type="entry name" value="TniB"/>
    <property type="match status" value="1"/>
</dbReference>
<feature type="domain" description="AAA+ ATPase" evidence="1">
    <location>
        <begin position="55"/>
        <end position="183"/>
    </location>
</feature>
<dbReference type="InterPro" id="IPR027417">
    <property type="entry name" value="P-loop_NTPase"/>
</dbReference>
<dbReference type="PANTHER" id="PTHR35894">
    <property type="entry name" value="GENERAL SECRETION PATHWAY PROTEIN A-RELATED"/>
    <property type="match status" value="1"/>
</dbReference>
<dbReference type="Proteomes" id="UP000282289">
    <property type="component" value="Unassembled WGS sequence"/>
</dbReference>
<sequence length="297" mass="33916">MTDYAHIALQFKEVMLKTDLERLDFLEESRWIEYQAATKLRAILDGLLRVPDRTRMPNLLVVGQSNSGKTSVVTRFKNTTGTPYVSDDAVSVRPVIYIEIHKPDERELYSAILREFWAPHNPAAVLSKLRDQALHLMRKARTRMLIIDEIHTANNGTPRKAMDVMNEIKMLSNTLHIPLVLVGTRTALQLLMLDPQYTSRFEVVALPEWTVNADLQRFLKSFESVLPLKKPSRLFSPELTPVIHRISGGNTGNIEYLLRECAKEAIRTGSELIDRSLLEKNSWMRPTSADGVRVRTL</sequence>